<dbReference type="KEGG" id="tta:Theth_0216"/>
<comment type="subcellular location">
    <subcellularLocation>
        <location evidence="3">Secreted</location>
    </subcellularLocation>
    <subcellularLocation>
        <location evidence="3">Bacterial flagellum</location>
    </subcellularLocation>
</comment>
<dbReference type="PATRIC" id="fig|688269.3.peg.221"/>
<dbReference type="OrthoDB" id="9781172at2"/>
<evidence type="ECO:0000256" key="2">
    <source>
        <dbReference type="ARBA" id="ARBA00023143"/>
    </source>
</evidence>
<dbReference type="InterPro" id="IPR001492">
    <property type="entry name" value="Flagellin"/>
</dbReference>
<dbReference type="Proteomes" id="UP000006804">
    <property type="component" value="Chromosome"/>
</dbReference>
<dbReference type="HOGENOM" id="CLU_011142_2_1_0"/>
<dbReference type="Gene3D" id="1.20.1330.10">
    <property type="entry name" value="f41 fragment of flagellin, N-terminal domain"/>
    <property type="match status" value="1"/>
</dbReference>
<comment type="similarity">
    <text evidence="1 3">Belongs to the bacterial flagellin family.</text>
</comment>
<dbReference type="InterPro" id="IPR046358">
    <property type="entry name" value="Flagellin_C"/>
</dbReference>
<dbReference type="GO" id="GO:0005198">
    <property type="term" value="F:structural molecule activity"/>
    <property type="evidence" value="ECO:0007669"/>
    <property type="project" value="UniProtKB-UniRule"/>
</dbReference>
<gene>
    <name evidence="7" type="ORF">Theth_0216</name>
</gene>
<evidence type="ECO:0000256" key="4">
    <source>
        <dbReference type="SAM" id="Coils"/>
    </source>
</evidence>
<feature type="coiled-coil region" evidence="4">
    <location>
        <begin position="97"/>
        <end position="124"/>
    </location>
</feature>
<accession>F7YWT1</accession>
<dbReference type="PANTHER" id="PTHR42792">
    <property type="entry name" value="FLAGELLIN"/>
    <property type="match status" value="1"/>
</dbReference>
<dbReference type="PANTHER" id="PTHR42792:SF2">
    <property type="entry name" value="FLAGELLIN"/>
    <property type="match status" value="1"/>
</dbReference>
<dbReference type="Pfam" id="PF00700">
    <property type="entry name" value="Flagellin_C"/>
    <property type="match status" value="1"/>
</dbReference>
<dbReference type="PRINTS" id="PR00207">
    <property type="entry name" value="FLAGELLIN"/>
</dbReference>
<dbReference type="Pfam" id="PF00669">
    <property type="entry name" value="Flagellin_N"/>
    <property type="match status" value="1"/>
</dbReference>
<evidence type="ECO:0000259" key="6">
    <source>
        <dbReference type="Pfam" id="PF00700"/>
    </source>
</evidence>
<name>F7YWT1_9THEM</name>
<protein>
    <recommendedName>
        <fullName evidence="3">Flagellin</fullName>
    </recommendedName>
</protein>
<evidence type="ECO:0000313" key="7">
    <source>
        <dbReference type="EMBL" id="AEH50317.1"/>
    </source>
</evidence>
<organism evidence="7 8">
    <name type="scientific">Pseudothermotoga thermarum DSM 5069</name>
    <dbReference type="NCBI Taxonomy" id="688269"/>
    <lineage>
        <taxon>Bacteria</taxon>
        <taxon>Thermotogati</taxon>
        <taxon>Thermotogota</taxon>
        <taxon>Thermotogae</taxon>
        <taxon>Thermotogales</taxon>
        <taxon>Thermotogaceae</taxon>
        <taxon>Pseudothermotoga</taxon>
    </lineage>
</organism>
<dbReference type="GO" id="GO:0005576">
    <property type="term" value="C:extracellular region"/>
    <property type="evidence" value="ECO:0007669"/>
    <property type="project" value="UniProtKB-SubCell"/>
</dbReference>
<keyword evidence="8" id="KW-1185">Reference proteome</keyword>
<dbReference type="InterPro" id="IPR001029">
    <property type="entry name" value="Flagellin_N"/>
</dbReference>
<keyword evidence="7" id="KW-0969">Cilium</keyword>
<evidence type="ECO:0000313" key="8">
    <source>
        <dbReference type="Proteomes" id="UP000006804"/>
    </source>
</evidence>
<keyword evidence="2 3" id="KW-0975">Bacterial flagellum</keyword>
<keyword evidence="3" id="KW-0964">Secreted</keyword>
<sequence precursor="true">MRVNQITNSWAIQRLWQLQNVQTNLATQLSTGRIPLAANVASATIAEKLRSQIAGYREAMNATYNAIGMLNVAEGGLSSITIALQRMRELAIQAANSTLTESERAALQQEFDQLSNQINKISQQLNYNNIKVLAGDVENFQVQTGPNAGQNISITIPKITVETLGLSNVNISNVQNAQQAIQRIDQALEMVSNVRSYVGSVTNRLEAAARELGNTMINTISSLSTISDVDMAKTVMEFVKNRLLTQSTVGVMAQSNVSRFSILKILLG</sequence>
<feature type="domain" description="Flagellin C-terminal" evidence="6">
    <location>
        <begin position="181"/>
        <end position="265"/>
    </location>
</feature>
<evidence type="ECO:0000259" key="5">
    <source>
        <dbReference type="Pfam" id="PF00669"/>
    </source>
</evidence>
<dbReference type="InterPro" id="IPR042187">
    <property type="entry name" value="Flagellin_C_sub2"/>
</dbReference>
<dbReference type="GO" id="GO:0009288">
    <property type="term" value="C:bacterial-type flagellum"/>
    <property type="evidence" value="ECO:0007669"/>
    <property type="project" value="UniProtKB-SubCell"/>
</dbReference>
<evidence type="ECO:0000256" key="3">
    <source>
        <dbReference type="RuleBase" id="RU362073"/>
    </source>
</evidence>
<dbReference type="RefSeq" id="WP_013931540.1">
    <property type="nucleotide sequence ID" value="NC_015707.1"/>
</dbReference>
<reference evidence="7 8" key="1">
    <citation type="submission" date="2010-11" db="EMBL/GenBank/DDBJ databases">
        <title>The complete genome of Thermotoga thermarum DSM 5069.</title>
        <authorList>
            <consortium name="US DOE Joint Genome Institute (JGI-PGF)"/>
            <person name="Lucas S."/>
            <person name="Copeland A."/>
            <person name="Lapidus A."/>
            <person name="Bruce D."/>
            <person name="Goodwin L."/>
            <person name="Pitluck S."/>
            <person name="Kyrpides N."/>
            <person name="Mavromatis K."/>
            <person name="Ivanova N."/>
            <person name="Zeytun A."/>
            <person name="Brettin T."/>
            <person name="Detter J.C."/>
            <person name="Tapia R."/>
            <person name="Han C."/>
            <person name="Land M."/>
            <person name="Hauser L."/>
            <person name="Markowitz V."/>
            <person name="Cheng J.-F."/>
            <person name="Hugenholtz P."/>
            <person name="Woyke T."/>
            <person name="Wu D."/>
            <person name="Spring S."/>
            <person name="Schroeder M."/>
            <person name="Brambilla E."/>
            <person name="Klenk H.-P."/>
            <person name="Eisen J.A."/>
        </authorList>
    </citation>
    <scope>NUCLEOTIDE SEQUENCE [LARGE SCALE GENOMIC DNA]</scope>
    <source>
        <strain evidence="7 8">DSM 5069</strain>
    </source>
</reference>
<comment type="function">
    <text evidence="3">Flagellin is the subunit protein which polymerizes to form the filaments of bacterial flagella.</text>
</comment>
<evidence type="ECO:0000256" key="1">
    <source>
        <dbReference type="ARBA" id="ARBA00005709"/>
    </source>
</evidence>
<keyword evidence="7" id="KW-0282">Flagellum</keyword>
<dbReference type="SUPFAM" id="SSF64518">
    <property type="entry name" value="Phase 1 flagellin"/>
    <property type="match status" value="1"/>
</dbReference>
<dbReference type="STRING" id="688269.Theth_0216"/>
<proteinExistence type="inferred from homology"/>
<dbReference type="eggNOG" id="COG1344">
    <property type="taxonomic scope" value="Bacteria"/>
</dbReference>
<dbReference type="Gene3D" id="6.10.10.10">
    <property type="entry name" value="Flagellar export chaperone, C-terminal domain"/>
    <property type="match status" value="1"/>
</dbReference>
<dbReference type="AlphaFoldDB" id="F7YWT1"/>
<feature type="domain" description="Flagellin N-terminal" evidence="5">
    <location>
        <begin position="13"/>
        <end position="135"/>
    </location>
</feature>
<keyword evidence="7" id="KW-0966">Cell projection</keyword>
<keyword evidence="4" id="KW-0175">Coiled coil</keyword>
<dbReference type="EMBL" id="CP002351">
    <property type="protein sequence ID" value="AEH50317.1"/>
    <property type="molecule type" value="Genomic_DNA"/>
</dbReference>